<organism evidence="1 2">
    <name type="scientific">Solibacillus isronensis B3W22</name>
    <dbReference type="NCBI Taxonomy" id="1224748"/>
    <lineage>
        <taxon>Bacteria</taxon>
        <taxon>Bacillati</taxon>
        <taxon>Bacillota</taxon>
        <taxon>Bacilli</taxon>
        <taxon>Bacillales</taxon>
        <taxon>Caryophanaceae</taxon>
        <taxon>Solibacillus</taxon>
    </lineage>
</organism>
<dbReference type="AlphaFoldDB" id="K1KPE5"/>
<name>K1KPE5_9BACL</name>
<comment type="caution">
    <text evidence="1">The sequence shown here is derived from an EMBL/GenBank/DDBJ whole genome shotgun (WGS) entry which is preliminary data.</text>
</comment>
<keyword evidence="2" id="KW-1185">Reference proteome</keyword>
<gene>
    <name evidence="1" type="ORF">B857_01287</name>
</gene>
<sequence length="55" mass="6490">MEIPRFLHYPSSKWSMTDWIVSHMPFGGSVDLVVESECREIEFRRKATFFNKVAP</sequence>
<proteinExistence type="predicted"/>
<accession>K1KPE5</accession>
<dbReference type="EMBL" id="AMCK01000004">
    <property type="protein sequence ID" value="EKB46015.1"/>
    <property type="molecule type" value="Genomic_DNA"/>
</dbReference>
<reference evidence="1 2" key="1">
    <citation type="journal article" date="2012" name="J. Bacteriol.">
        <title>Draft Genome Sequence of Bacillus isronensis Strain B3W22, Isolated from the Upper Atmosphere.</title>
        <authorList>
            <person name="Shivaji S."/>
            <person name="Ara S."/>
            <person name="Singh S.K."/>
            <person name="Bandi S."/>
            <person name="Singh A."/>
            <person name="Pinnaka A.K."/>
        </authorList>
    </citation>
    <scope>NUCLEOTIDE SEQUENCE [LARGE SCALE GENOMIC DNA]</scope>
    <source>
        <strain evidence="1 2">B3W22</strain>
    </source>
</reference>
<evidence type="ECO:0000313" key="2">
    <source>
        <dbReference type="Proteomes" id="UP000004738"/>
    </source>
</evidence>
<protein>
    <submittedName>
        <fullName evidence="1">Uncharacterized protein</fullName>
    </submittedName>
</protein>
<dbReference type="Proteomes" id="UP000004738">
    <property type="component" value="Unassembled WGS sequence"/>
</dbReference>
<evidence type="ECO:0000313" key="1">
    <source>
        <dbReference type="EMBL" id="EKB46015.1"/>
    </source>
</evidence>